<keyword evidence="3" id="KW-1185">Reference proteome</keyword>
<proteinExistence type="predicted"/>
<name>A0A8H5HB79_9AGAR</name>
<organism evidence="2 3">
    <name type="scientific">Tricholomella constricta</name>
    <dbReference type="NCBI Taxonomy" id="117010"/>
    <lineage>
        <taxon>Eukaryota</taxon>
        <taxon>Fungi</taxon>
        <taxon>Dikarya</taxon>
        <taxon>Basidiomycota</taxon>
        <taxon>Agaricomycotina</taxon>
        <taxon>Agaricomycetes</taxon>
        <taxon>Agaricomycetidae</taxon>
        <taxon>Agaricales</taxon>
        <taxon>Tricholomatineae</taxon>
        <taxon>Lyophyllaceae</taxon>
        <taxon>Tricholomella</taxon>
    </lineage>
</organism>
<evidence type="ECO:0000313" key="3">
    <source>
        <dbReference type="Proteomes" id="UP000565441"/>
    </source>
</evidence>
<dbReference type="Pfam" id="PF08894">
    <property type="entry name" value="DUF1838"/>
    <property type="match status" value="1"/>
</dbReference>
<dbReference type="InterPro" id="IPR014990">
    <property type="entry name" value="DUF1838"/>
</dbReference>
<dbReference type="EMBL" id="JAACJP010000014">
    <property type="protein sequence ID" value="KAF5380069.1"/>
    <property type="molecule type" value="Genomic_DNA"/>
</dbReference>
<keyword evidence="1" id="KW-0732">Signal</keyword>
<evidence type="ECO:0000313" key="2">
    <source>
        <dbReference type="EMBL" id="KAF5380069.1"/>
    </source>
</evidence>
<feature type="chain" id="PRO_5034068942" evidence="1">
    <location>
        <begin position="23"/>
        <end position="307"/>
    </location>
</feature>
<protein>
    <submittedName>
        <fullName evidence="2">Uncharacterized protein</fullName>
    </submittedName>
</protein>
<evidence type="ECO:0000256" key="1">
    <source>
        <dbReference type="SAM" id="SignalP"/>
    </source>
</evidence>
<dbReference type="Proteomes" id="UP000565441">
    <property type="component" value="Unassembled WGS sequence"/>
</dbReference>
<comment type="caution">
    <text evidence="2">The sequence shown here is derived from an EMBL/GenBank/DDBJ whole genome shotgun (WGS) entry which is preliminary data.</text>
</comment>
<sequence length="307" mass="33833">MMLIKFTSLLPLLLLSSMSVEASIFGISPTRRLGAEDLMRVRASTDENESTVVEWQGQVLSYKPGDTPSVVFNVRGMNIARAKKLPDGSYDLLGRELQLYLDPVTDQVLHVWQNPFSGNQVPVVHVANNPVYQNFPPGNIYLARAQPGGTYTFQLSIPLAYPNPLNPTADPQSPMYPYSGPTQARYSAIESFTFTFPAAEFTSRYKSLPSTQVYWTRTSPLLPFMATPATNVTLLFVASGSKVPGGWRNLDSVVRNVIETKLPAYKEAPTSRVSPGGGVSSWSYFARPEVFQAYLDGAEFPLPDPPL</sequence>
<dbReference type="AlphaFoldDB" id="A0A8H5HB79"/>
<feature type="signal peptide" evidence="1">
    <location>
        <begin position="1"/>
        <end position="22"/>
    </location>
</feature>
<gene>
    <name evidence="2" type="ORF">D9615_006260</name>
</gene>
<accession>A0A8H5HB79</accession>
<reference evidence="2 3" key="1">
    <citation type="journal article" date="2020" name="ISME J.">
        <title>Uncovering the hidden diversity of litter-decomposition mechanisms in mushroom-forming fungi.</title>
        <authorList>
            <person name="Floudas D."/>
            <person name="Bentzer J."/>
            <person name="Ahren D."/>
            <person name="Johansson T."/>
            <person name="Persson P."/>
            <person name="Tunlid A."/>
        </authorList>
    </citation>
    <scope>NUCLEOTIDE SEQUENCE [LARGE SCALE GENOMIC DNA]</scope>
    <source>
        <strain evidence="2 3">CBS 661.87</strain>
    </source>
</reference>